<feature type="compositionally biased region" description="Low complexity" evidence="2">
    <location>
        <begin position="339"/>
        <end position="352"/>
    </location>
</feature>
<dbReference type="AlphaFoldDB" id="A0A7E6D1J0"/>
<dbReference type="KEGG" id="pdic:114504555"/>
<reference evidence="7" key="1">
    <citation type="submission" date="2025-08" db="UniProtKB">
        <authorList>
            <consortium name="RefSeq"/>
        </authorList>
    </citation>
    <scope>IDENTIFICATION</scope>
    <source>
        <tissue evidence="7">Muscle</tissue>
    </source>
</reference>
<evidence type="ECO:0000256" key="1">
    <source>
        <dbReference type="ARBA" id="ARBA00008188"/>
    </source>
</evidence>
<feature type="region of interest" description="Disordered" evidence="2">
    <location>
        <begin position="315"/>
        <end position="391"/>
    </location>
</feature>
<feature type="compositionally biased region" description="Polar residues" evidence="2">
    <location>
        <begin position="230"/>
        <end position="244"/>
    </location>
</feature>
<dbReference type="InParanoid" id="A0A7E6D1J0"/>
<organism evidence="6 7">
    <name type="scientific">Phyllostomus discolor</name>
    <name type="common">pale spear-nosed bat</name>
    <dbReference type="NCBI Taxonomy" id="89673"/>
    <lineage>
        <taxon>Eukaryota</taxon>
        <taxon>Metazoa</taxon>
        <taxon>Chordata</taxon>
        <taxon>Craniata</taxon>
        <taxon>Vertebrata</taxon>
        <taxon>Euteleostomi</taxon>
        <taxon>Mammalia</taxon>
        <taxon>Eutheria</taxon>
        <taxon>Laurasiatheria</taxon>
        <taxon>Chiroptera</taxon>
        <taxon>Yangochiroptera</taxon>
        <taxon>Phyllostomidae</taxon>
        <taxon>Phyllostominae</taxon>
        <taxon>Phyllostomus</taxon>
    </lineage>
</organism>
<dbReference type="InterPro" id="IPR048765">
    <property type="entry name" value="PWP3A_3B_4_N"/>
</dbReference>
<dbReference type="RefSeq" id="XP_035872239.1">
    <property type="nucleotide sequence ID" value="XM_036016346.1"/>
</dbReference>
<dbReference type="InterPro" id="IPR035504">
    <property type="entry name" value="MUM1-like_PWWP"/>
</dbReference>
<dbReference type="CDD" id="cd06080">
    <property type="entry name" value="PWWP_MUM1-like"/>
    <property type="match status" value="1"/>
</dbReference>
<feature type="domain" description="PWWP" evidence="4">
    <location>
        <begin position="569"/>
        <end position="709"/>
    </location>
</feature>
<dbReference type="SUPFAM" id="SSF63748">
    <property type="entry name" value="Tudor/PWWP/MBT"/>
    <property type="match status" value="1"/>
</dbReference>
<evidence type="ECO:0000313" key="6">
    <source>
        <dbReference type="Proteomes" id="UP000504628"/>
    </source>
</evidence>
<dbReference type="PANTHER" id="PTHR31333">
    <property type="entry name" value="PWWP DOMAIN-CONTAINING DNA REPAIR FACTOR 3 FAMILY MEMBER"/>
    <property type="match status" value="1"/>
</dbReference>
<evidence type="ECO:0000313" key="7">
    <source>
        <dbReference type="RefSeq" id="XP_035872239.1"/>
    </source>
</evidence>
<dbReference type="FunFam" id="2.30.30.140:FF:000063">
    <property type="entry name" value="PWWP domain-containing DNA repair factor 3A"/>
    <property type="match status" value="1"/>
</dbReference>
<name>A0A7E6D1J0_9CHIR</name>
<feature type="domain" description="PWWP" evidence="5">
    <location>
        <begin position="59"/>
        <end position="153"/>
    </location>
</feature>
<dbReference type="Gene3D" id="2.30.30.140">
    <property type="match status" value="1"/>
</dbReference>
<dbReference type="Gene3D" id="6.10.300.20">
    <property type="match status" value="1"/>
</dbReference>
<dbReference type="Pfam" id="PF20886">
    <property type="entry name" value="PWP3A-B_C"/>
    <property type="match status" value="1"/>
</dbReference>
<accession>A0A7E6D1J0</accession>
<proteinExistence type="inferred from homology"/>
<evidence type="ECO:0000256" key="2">
    <source>
        <dbReference type="SAM" id="MobiDB-lite"/>
    </source>
</evidence>
<dbReference type="Pfam" id="PF20887">
    <property type="entry name" value="PWP3A-B_N"/>
    <property type="match status" value="1"/>
</dbReference>
<evidence type="ECO:0000259" key="4">
    <source>
        <dbReference type="Pfam" id="PF20886"/>
    </source>
</evidence>
<evidence type="ECO:0000259" key="3">
    <source>
        <dbReference type="Pfam" id="PF20884"/>
    </source>
</evidence>
<dbReference type="Pfam" id="PF20884">
    <property type="entry name" value="MUM1-like_PWWP"/>
    <property type="match status" value="1"/>
</dbReference>
<sequence length="724" mass="80623">MTVFAFNGGLLFSLLKGDKHTAVHQGEPAVAVGVAGRPLHLCPVITSQHPSPVIMDSEYVLCNWKGHFWPARVLSRSGTSPKNKRKKACSLQVEILSIGKKVKVNSREVKALNESQIESISSSIMARSKASLPAGQRVAYRSALTLALEILKERANLGPSRASDDPEMTTMSQKGPQKRSHKRYRKPHGNSPGCLSKRKAPKSLSGHSEGEDTPDSDRPQAHTAAAPVPRQTQTKSSESSSLCSNFPLFSEDDHEKEGKEKTDTSKVTSWHSTFKDNDAGAKNGGVLPSLSPGSIVTAPKALKRKAPHSTCPKALAVSSESSAFSGNVEDSGEGAWKPGSTGATASSSAPNLRLRRSRRLASKPRKRWAPEFKKRQPKPQPLVDSKAVNPTTAMKKDVAKDMGQAISMAFPQEPRPIERGMVVWFKFQNHPFWPAVVKSVSHTEQTARVLLIDANMLPERSGIRVPLRRLKHLDCEQKEKLMKRARKVYEQSVNWCFSLISHYREGLGRGSFVGSFLDYYAADISYPIRKAIQEGDLEIDFPKVNYADLEDSEEESSVGGKRPCKKILPDRKKAARDRDNQKLVDFIVKRKGADSHLLDIVKGRKQSRWLVSFLNSSRYVICVETYLEDDDQLDAVVRHLQEIYKQIDKNALTLTRDDKVSFVLEVLLPEAIICSIAALDGLDYKKAEEKYLQGPPVHYREKELFDKNILKKIRKRPAIRSKAK</sequence>
<dbReference type="OrthoDB" id="10013064at2759"/>
<feature type="domain" description="MUM1-like PWWP" evidence="3">
    <location>
        <begin position="418"/>
        <end position="496"/>
    </location>
</feature>
<keyword evidence="6" id="KW-1185">Reference proteome</keyword>
<feature type="compositionally biased region" description="Basic residues" evidence="2">
    <location>
        <begin position="176"/>
        <end position="188"/>
    </location>
</feature>
<feature type="compositionally biased region" description="Basic and acidic residues" evidence="2">
    <location>
        <begin position="251"/>
        <end position="264"/>
    </location>
</feature>
<dbReference type="InterPro" id="IPR048795">
    <property type="entry name" value="PWP3A_3B_4_C"/>
</dbReference>
<dbReference type="GeneID" id="114504555"/>
<evidence type="ECO:0000259" key="5">
    <source>
        <dbReference type="Pfam" id="PF20887"/>
    </source>
</evidence>
<protein>
    <submittedName>
        <fullName evidence="7">PWWP domain-containing DNA repair factor 3B-like</fullName>
    </submittedName>
</protein>
<dbReference type="PANTHER" id="PTHR31333:SF2">
    <property type="entry name" value="PWWP DOMAIN-CONTAINING DNA REPAIR FACTOR 4"/>
    <property type="match status" value="1"/>
</dbReference>
<dbReference type="Proteomes" id="UP000504628">
    <property type="component" value="Chromosome X"/>
</dbReference>
<feature type="compositionally biased region" description="Basic residues" evidence="2">
    <location>
        <begin position="353"/>
        <end position="367"/>
    </location>
</feature>
<gene>
    <name evidence="7" type="primary">LOC114504555</name>
</gene>
<comment type="similarity">
    <text evidence="1">Belongs to the PWWP3A family.</text>
</comment>
<dbReference type="InterPro" id="IPR040263">
    <property type="entry name" value="PWP3A_3B_4"/>
</dbReference>
<feature type="region of interest" description="Disordered" evidence="2">
    <location>
        <begin position="157"/>
        <end position="268"/>
    </location>
</feature>